<proteinExistence type="predicted"/>
<name>A0A1J0VQA5_9NOCA</name>
<dbReference type="AlphaFoldDB" id="A0A1J0VQA5"/>
<feature type="transmembrane region" description="Helical" evidence="5">
    <location>
        <begin position="44"/>
        <end position="70"/>
    </location>
</feature>
<comment type="subcellular location">
    <subcellularLocation>
        <location evidence="1">Cell membrane</location>
        <topology evidence="1">Multi-pass membrane protein</topology>
    </subcellularLocation>
</comment>
<feature type="transmembrane region" description="Helical" evidence="5">
    <location>
        <begin position="6"/>
        <end position="23"/>
    </location>
</feature>
<evidence type="ECO:0000313" key="7">
    <source>
        <dbReference type="EMBL" id="APE34143.1"/>
    </source>
</evidence>
<sequence length="231" mass="23568">MGGTAVFVAPAVLMAFVLWRYQLRRAQQTISVKISGGQGRWAPFLVLTALAVARSVVFLGLNTFLVLYWIDHLGATPMLGGVALTVLLAGGVLGTLVGGRLADRIGGVHTVRFGCAAVIPALLALRMTPSPVWALLLVAAVGVTVNIPFAVLVVLGQDYLPGRPGTAAGVTLGLAVSAGGLLVPLLGLLADRHGTQAVLTTLCVLAVPAAVLARFLVTPAAADDGGVAGRR</sequence>
<dbReference type="Gene3D" id="1.20.1250.20">
    <property type="entry name" value="MFS general substrate transporter like domains"/>
    <property type="match status" value="1"/>
</dbReference>
<evidence type="ECO:0000256" key="1">
    <source>
        <dbReference type="ARBA" id="ARBA00004651"/>
    </source>
</evidence>
<dbReference type="EMBL" id="CP018082">
    <property type="protein sequence ID" value="APE34143.1"/>
    <property type="molecule type" value="Genomic_DNA"/>
</dbReference>
<dbReference type="KEGG" id="nsl:BOX37_09425"/>
<reference evidence="7" key="1">
    <citation type="submission" date="2016-11" db="EMBL/GenBank/DDBJ databases">
        <authorList>
            <person name="Jaros S."/>
            <person name="Januszkiewicz K."/>
            <person name="Wedrychowicz H."/>
        </authorList>
    </citation>
    <scope>NUCLEOTIDE SEQUENCE [LARGE SCALE GENOMIC DNA]</scope>
    <source>
        <strain evidence="7">Y48</strain>
    </source>
</reference>
<feature type="domain" description="Major facilitator superfamily (MFS) profile" evidence="6">
    <location>
        <begin position="44"/>
        <end position="231"/>
    </location>
</feature>
<keyword evidence="2 5" id="KW-0812">Transmembrane</keyword>
<dbReference type="Pfam" id="PF07690">
    <property type="entry name" value="MFS_1"/>
    <property type="match status" value="1"/>
</dbReference>
<feature type="transmembrane region" description="Helical" evidence="5">
    <location>
        <begin position="133"/>
        <end position="155"/>
    </location>
</feature>
<evidence type="ECO:0000256" key="3">
    <source>
        <dbReference type="ARBA" id="ARBA00022989"/>
    </source>
</evidence>
<protein>
    <recommendedName>
        <fullName evidence="6">Major facilitator superfamily (MFS) profile domain-containing protein</fullName>
    </recommendedName>
</protein>
<dbReference type="InterPro" id="IPR020846">
    <property type="entry name" value="MFS_dom"/>
</dbReference>
<evidence type="ECO:0000313" key="8">
    <source>
        <dbReference type="Proteomes" id="UP000183810"/>
    </source>
</evidence>
<dbReference type="GO" id="GO:0005886">
    <property type="term" value="C:plasma membrane"/>
    <property type="evidence" value="ECO:0007669"/>
    <property type="project" value="UniProtKB-SubCell"/>
</dbReference>
<dbReference type="SUPFAM" id="SSF103473">
    <property type="entry name" value="MFS general substrate transporter"/>
    <property type="match status" value="1"/>
</dbReference>
<dbReference type="PANTHER" id="PTHR43129">
    <property type="entry name" value="FOSMIDOMYCIN RESISTANCE PROTEIN"/>
    <property type="match status" value="1"/>
</dbReference>
<dbReference type="InterPro" id="IPR036259">
    <property type="entry name" value="MFS_trans_sf"/>
</dbReference>
<gene>
    <name evidence="7" type="ORF">BOX37_09425</name>
</gene>
<organism evidence="7 8">
    <name type="scientific">Nocardia mangyaensis</name>
    <dbReference type="NCBI Taxonomy" id="2213200"/>
    <lineage>
        <taxon>Bacteria</taxon>
        <taxon>Bacillati</taxon>
        <taxon>Actinomycetota</taxon>
        <taxon>Actinomycetes</taxon>
        <taxon>Mycobacteriales</taxon>
        <taxon>Nocardiaceae</taxon>
        <taxon>Nocardia</taxon>
    </lineage>
</organism>
<dbReference type="Proteomes" id="UP000183810">
    <property type="component" value="Chromosome"/>
</dbReference>
<feature type="transmembrane region" description="Helical" evidence="5">
    <location>
        <begin position="196"/>
        <end position="217"/>
    </location>
</feature>
<accession>A0A1J0VQA5</accession>
<dbReference type="GO" id="GO:0022857">
    <property type="term" value="F:transmembrane transporter activity"/>
    <property type="evidence" value="ECO:0007669"/>
    <property type="project" value="InterPro"/>
</dbReference>
<keyword evidence="4 5" id="KW-0472">Membrane</keyword>
<keyword evidence="8" id="KW-1185">Reference proteome</keyword>
<dbReference type="PANTHER" id="PTHR43129:SF1">
    <property type="entry name" value="FOSMIDOMYCIN RESISTANCE PROTEIN"/>
    <property type="match status" value="1"/>
</dbReference>
<feature type="transmembrane region" description="Helical" evidence="5">
    <location>
        <begin position="76"/>
        <end position="98"/>
    </location>
</feature>
<evidence type="ECO:0000256" key="4">
    <source>
        <dbReference type="ARBA" id="ARBA00023136"/>
    </source>
</evidence>
<keyword evidence="3 5" id="KW-1133">Transmembrane helix</keyword>
<feature type="transmembrane region" description="Helical" evidence="5">
    <location>
        <begin position="110"/>
        <end position="127"/>
    </location>
</feature>
<evidence type="ECO:0000256" key="2">
    <source>
        <dbReference type="ARBA" id="ARBA00022692"/>
    </source>
</evidence>
<dbReference type="PROSITE" id="PS50850">
    <property type="entry name" value="MFS"/>
    <property type="match status" value="1"/>
</dbReference>
<evidence type="ECO:0000256" key="5">
    <source>
        <dbReference type="SAM" id="Phobius"/>
    </source>
</evidence>
<dbReference type="InterPro" id="IPR011701">
    <property type="entry name" value="MFS"/>
</dbReference>
<feature type="transmembrane region" description="Helical" evidence="5">
    <location>
        <begin position="167"/>
        <end position="190"/>
    </location>
</feature>
<evidence type="ECO:0000259" key="6">
    <source>
        <dbReference type="PROSITE" id="PS50850"/>
    </source>
</evidence>